<dbReference type="CDD" id="cd16011">
    <property type="entry name" value="iPGM_like"/>
    <property type="match status" value="1"/>
</dbReference>
<evidence type="ECO:0000313" key="8">
    <source>
        <dbReference type="Proteomes" id="UP001162131"/>
    </source>
</evidence>
<sequence>MEPKILYIMIDGLADVSNASINNKTYLQYSKKPTLDNLANAGLTGLIDPVETGLACGSDVAHMSIFGYEPFKNYQGRGSFETLGAGLDLGYDDIAFKCNFATLDPESGLVTRRRVSRQFYKWGLDLCRYLDDREIPGYPGYKINVLHATEHRCGLKIVGQNLSHQIEGTDPLKDNLPLREAKALDPNDRNAVNSANIVNALSHWIYEELSKHPINQERVREHKPPANILLLRGCGVKLRVPTFRNKHNLKSFFIAPTAIIKGLAMTLGADVINVPGTTGDIHSNFQAKFDRAIELFREDYEFGFVHIKAIDDLGHDKNLDDRITMIENIDKIIGGTLKTLGETYSDMIVVVGGDHTTNIHIGDHSFEPVPFIVTRLEIYKALTNGEDISREALRDNVQAFNEIDCAKGVLGRFPGSEVMEFLKNLRQRIKQINSS</sequence>
<protein>
    <recommendedName>
        <fullName evidence="6">Metalloenzyme domain-containing protein</fullName>
    </recommendedName>
</protein>
<comment type="pathway">
    <text evidence="3">Carbohydrate degradation.</text>
</comment>
<comment type="function">
    <text evidence="2">Catalyzes the interconversion of 2-phosphoglycerate and 3-phosphoglycerate.</text>
</comment>
<dbReference type="GO" id="GO:0046872">
    <property type="term" value="F:metal ion binding"/>
    <property type="evidence" value="ECO:0007669"/>
    <property type="project" value="InterPro"/>
</dbReference>
<comment type="caution">
    <text evidence="7">The sequence shown here is derived from an EMBL/GenBank/DDBJ whole genome shotgun (WGS) entry which is preliminary data.</text>
</comment>
<evidence type="ECO:0000313" key="7">
    <source>
        <dbReference type="EMBL" id="CAG9311007.1"/>
    </source>
</evidence>
<dbReference type="InterPro" id="IPR006124">
    <property type="entry name" value="Metalloenzyme"/>
</dbReference>
<proteinExistence type="inferred from homology"/>
<reference evidence="7" key="1">
    <citation type="submission" date="2021-09" db="EMBL/GenBank/DDBJ databases">
        <authorList>
            <consortium name="AG Swart"/>
            <person name="Singh M."/>
            <person name="Singh A."/>
            <person name="Seah K."/>
            <person name="Emmerich C."/>
        </authorList>
    </citation>
    <scope>NUCLEOTIDE SEQUENCE</scope>
    <source>
        <strain evidence="7">ATCC30299</strain>
    </source>
</reference>
<comment type="similarity">
    <text evidence="4">Belongs to the BPG-independent phosphoglycerate mutase family. A-PGAM subfamily.</text>
</comment>
<dbReference type="PIRSF" id="PIRSF006392">
    <property type="entry name" value="IPGAM_arch"/>
    <property type="match status" value="1"/>
</dbReference>
<organism evidence="7 8">
    <name type="scientific">Blepharisma stoltei</name>
    <dbReference type="NCBI Taxonomy" id="1481888"/>
    <lineage>
        <taxon>Eukaryota</taxon>
        <taxon>Sar</taxon>
        <taxon>Alveolata</taxon>
        <taxon>Ciliophora</taxon>
        <taxon>Postciliodesmatophora</taxon>
        <taxon>Heterotrichea</taxon>
        <taxon>Heterotrichida</taxon>
        <taxon>Blepharismidae</taxon>
        <taxon>Blepharisma</taxon>
    </lineage>
</organism>
<dbReference type="InterPro" id="IPR042253">
    <property type="entry name" value="Pglycerate_mutase_ApgM_sf"/>
</dbReference>
<dbReference type="SUPFAM" id="SSF53649">
    <property type="entry name" value="Alkaline phosphatase-like"/>
    <property type="match status" value="1"/>
</dbReference>
<gene>
    <name evidence="7" type="ORF">BSTOLATCC_MIC2716</name>
</gene>
<dbReference type="InterPro" id="IPR004456">
    <property type="entry name" value="Pglycerate_mutase_ApgM"/>
</dbReference>
<dbReference type="Gene3D" id="3.30.70.2130">
    <property type="entry name" value="Metalloenzyme domain"/>
    <property type="match status" value="1"/>
</dbReference>
<evidence type="ECO:0000256" key="3">
    <source>
        <dbReference type="ARBA" id="ARBA00004921"/>
    </source>
</evidence>
<evidence type="ECO:0000256" key="1">
    <source>
        <dbReference type="ARBA" id="ARBA00000370"/>
    </source>
</evidence>
<dbReference type="Gene3D" id="3.40.720.10">
    <property type="entry name" value="Alkaline Phosphatase, subunit A"/>
    <property type="match status" value="1"/>
</dbReference>
<dbReference type="AlphaFoldDB" id="A0AAU9IBZ7"/>
<accession>A0AAU9IBZ7</accession>
<dbReference type="PANTHER" id="PTHR31209">
    <property type="entry name" value="COFACTOR-INDEPENDENT PHOSPHOGLYCERATE MUTASE"/>
    <property type="match status" value="1"/>
</dbReference>
<dbReference type="InterPro" id="IPR017850">
    <property type="entry name" value="Alkaline_phosphatase_core_sf"/>
</dbReference>
<evidence type="ECO:0000259" key="6">
    <source>
        <dbReference type="Pfam" id="PF01676"/>
    </source>
</evidence>
<evidence type="ECO:0000256" key="4">
    <source>
        <dbReference type="ARBA" id="ARBA00005524"/>
    </source>
</evidence>
<evidence type="ECO:0000256" key="5">
    <source>
        <dbReference type="ARBA" id="ARBA00023152"/>
    </source>
</evidence>
<evidence type="ECO:0000256" key="2">
    <source>
        <dbReference type="ARBA" id="ARBA00002315"/>
    </source>
</evidence>
<dbReference type="EMBL" id="CAJZBQ010000003">
    <property type="protein sequence ID" value="CAG9311007.1"/>
    <property type="molecule type" value="Genomic_DNA"/>
</dbReference>
<dbReference type="GO" id="GO:0004619">
    <property type="term" value="F:phosphoglycerate mutase activity"/>
    <property type="evidence" value="ECO:0007669"/>
    <property type="project" value="UniProtKB-EC"/>
</dbReference>
<dbReference type="Pfam" id="PF01676">
    <property type="entry name" value="Metalloenzyme"/>
    <property type="match status" value="1"/>
</dbReference>
<comment type="catalytic activity">
    <reaction evidence="1">
        <text>(2R)-2-phosphoglycerate = (2R)-3-phosphoglycerate</text>
        <dbReference type="Rhea" id="RHEA:15901"/>
        <dbReference type="ChEBI" id="CHEBI:58272"/>
        <dbReference type="ChEBI" id="CHEBI:58289"/>
        <dbReference type="EC" id="5.4.2.12"/>
    </reaction>
</comment>
<dbReference type="GO" id="GO:0006096">
    <property type="term" value="P:glycolytic process"/>
    <property type="evidence" value="ECO:0007669"/>
    <property type="project" value="UniProtKB-KW"/>
</dbReference>
<dbReference type="NCBIfam" id="TIGR00306">
    <property type="entry name" value="apgM"/>
    <property type="match status" value="1"/>
</dbReference>
<name>A0AAU9IBZ7_9CILI</name>
<feature type="domain" description="Metalloenzyme" evidence="6">
    <location>
        <begin position="4"/>
        <end position="420"/>
    </location>
</feature>
<keyword evidence="8" id="KW-1185">Reference proteome</keyword>
<dbReference type="Pfam" id="PF10143">
    <property type="entry name" value="PhosphMutase"/>
    <property type="match status" value="1"/>
</dbReference>
<dbReference type="Proteomes" id="UP001162131">
    <property type="component" value="Unassembled WGS sequence"/>
</dbReference>
<dbReference type="PANTHER" id="PTHR31209:SF0">
    <property type="entry name" value="METALLOENZYME DOMAIN-CONTAINING PROTEIN"/>
    <property type="match status" value="1"/>
</dbReference>
<keyword evidence="5" id="KW-0324">Glycolysis</keyword>